<evidence type="ECO:0000313" key="1">
    <source>
        <dbReference type="EMBL" id="SDU27182.1"/>
    </source>
</evidence>
<sequence>MLNLRLSWHFINNWRDRVGNEPTVGAVKAIIRESIIIQKGRQIKEDYRSLTRYCHFGLNLIISIDHISGTAVSVLSDVNMPGGYQKKTNEKQRVRHPGYIAMTMHR</sequence>
<accession>A0A1H2H5V0</accession>
<protein>
    <submittedName>
        <fullName evidence="1">Uncharacterized protein</fullName>
    </submittedName>
</protein>
<name>A0A1H2H5V0_9BACT</name>
<organism evidence="1 2">
    <name type="scientific">Desulfobacula phenolica</name>
    <dbReference type="NCBI Taxonomy" id="90732"/>
    <lineage>
        <taxon>Bacteria</taxon>
        <taxon>Pseudomonadati</taxon>
        <taxon>Thermodesulfobacteriota</taxon>
        <taxon>Desulfobacteria</taxon>
        <taxon>Desulfobacterales</taxon>
        <taxon>Desulfobacteraceae</taxon>
        <taxon>Desulfobacula</taxon>
    </lineage>
</organism>
<keyword evidence="2" id="KW-1185">Reference proteome</keyword>
<dbReference type="AlphaFoldDB" id="A0A1H2H5V0"/>
<dbReference type="EMBL" id="FNLL01000006">
    <property type="protein sequence ID" value="SDU27182.1"/>
    <property type="molecule type" value="Genomic_DNA"/>
</dbReference>
<gene>
    <name evidence="1" type="ORF">SAMN04487931_10660</name>
</gene>
<proteinExistence type="predicted"/>
<dbReference type="RefSeq" id="WP_092234034.1">
    <property type="nucleotide sequence ID" value="NZ_FNLL01000006.1"/>
</dbReference>
<evidence type="ECO:0000313" key="2">
    <source>
        <dbReference type="Proteomes" id="UP000199608"/>
    </source>
</evidence>
<reference evidence="2" key="1">
    <citation type="submission" date="2016-10" db="EMBL/GenBank/DDBJ databases">
        <authorList>
            <person name="Varghese N."/>
            <person name="Submissions S."/>
        </authorList>
    </citation>
    <scope>NUCLEOTIDE SEQUENCE [LARGE SCALE GENOMIC DNA]</scope>
    <source>
        <strain evidence="2">DSM 3384</strain>
    </source>
</reference>
<dbReference type="Proteomes" id="UP000199608">
    <property type="component" value="Unassembled WGS sequence"/>
</dbReference>